<dbReference type="Gene3D" id="3.40.50.2300">
    <property type="match status" value="1"/>
</dbReference>
<dbReference type="eggNOG" id="COG0457">
    <property type="taxonomic scope" value="Bacteria"/>
</dbReference>
<evidence type="ECO:0000313" key="4">
    <source>
        <dbReference type="EMBL" id="ABB39181.1"/>
    </source>
</evidence>
<dbReference type="Gene3D" id="1.25.40.10">
    <property type="entry name" value="Tetratricopeptide repeat domain"/>
    <property type="match status" value="1"/>
</dbReference>
<dbReference type="CDD" id="cd00156">
    <property type="entry name" value="REC"/>
    <property type="match status" value="1"/>
</dbReference>
<dbReference type="SUPFAM" id="SSF52172">
    <property type="entry name" value="CheY-like"/>
    <property type="match status" value="1"/>
</dbReference>
<feature type="domain" description="Response regulatory" evidence="3">
    <location>
        <begin position="21"/>
        <end position="148"/>
    </location>
</feature>
<dbReference type="RefSeq" id="WP_011368255.1">
    <property type="nucleotide sequence ID" value="NC_007519.1"/>
</dbReference>
<dbReference type="Proteomes" id="UP000002710">
    <property type="component" value="Chromosome"/>
</dbReference>
<dbReference type="GO" id="GO:0000160">
    <property type="term" value="P:phosphorelay signal transduction system"/>
    <property type="evidence" value="ECO:0007669"/>
    <property type="project" value="InterPro"/>
</dbReference>
<dbReference type="PROSITE" id="PS50005">
    <property type="entry name" value="TPR"/>
    <property type="match status" value="1"/>
</dbReference>
<evidence type="ECO:0000313" key="5">
    <source>
        <dbReference type="Proteomes" id="UP000002710"/>
    </source>
</evidence>
<dbReference type="HOGENOM" id="CLU_058595_0_0_7"/>
<dbReference type="SUPFAM" id="SSF48452">
    <property type="entry name" value="TPR-like"/>
    <property type="match status" value="1"/>
</dbReference>
<keyword evidence="1" id="KW-0597">Phosphoprotein</keyword>
<evidence type="ECO:0000256" key="1">
    <source>
        <dbReference type="PROSITE-ProRule" id="PRU00169"/>
    </source>
</evidence>
<sequence>MNESTARTAPAFSASSGNGFAALAVSASTGVLSLDKASLRSCGIRTVHTFSSGVQAAQWLDTESTRHSQTHWAGVDVILCDDTLQDMSGLEFNAILSRHPLLQRIPVILLSASATRASVARALQSGCCGMLLRPYTMERFAAQMQRARTIMRRNTAAALLMHTGEQTLDKKQFDEALAAFTSVLTARGEPDDAYFARGMEYLSEQRYDAALKAFGHAARINMLHAEALNGMARCWKAKGNTDNYLRCLKLAGEAHLRCERFREARTVFAELMQVSGTEANPMLQSAAALVREGRLSVAAGAFLHGSLLSPEIPLHESVARACQFTSCPQSAMEQICCAIETIAGPSRAEPLRKRLLAPAPQRHDSAPRSESHFPRLEEIVAVARHTIRLYRQSAA</sequence>
<protein>
    <submittedName>
        <fullName evidence="4">Response regulator receiver</fullName>
    </submittedName>
</protein>
<keyword evidence="5" id="KW-1185">Reference proteome</keyword>
<dbReference type="EMBL" id="CP000112">
    <property type="protein sequence ID" value="ABB39181.1"/>
    <property type="molecule type" value="Genomic_DNA"/>
</dbReference>
<dbReference type="Pfam" id="PF00072">
    <property type="entry name" value="Response_reg"/>
    <property type="match status" value="1"/>
</dbReference>
<dbReference type="STRING" id="207559.Dde_2384"/>
<dbReference type="KEGG" id="dde:Dde_2384"/>
<dbReference type="SMART" id="SM00448">
    <property type="entry name" value="REC"/>
    <property type="match status" value="1"/>
</dbReference>
<dbReference type="InterPro" id="IPR001789">
    <property type="entry name" value="Sig_transdc_resp-reg_receiver"/>
</dbReference>
<feature type="repeat" description="TPR" evidence="2">
    <location>
        <begin position="191"/>
        <end position="224"/>
    </location>
</feature>
<dbReference type="AlphaFoldDB" id="Q30YR5"/>
<dbReference type="InterPro" id="IPR011006">
    <property type="entry name" value="CheY-like_superfamily"/>
</dbReference>
<proteinExistence type="predicted"/>
<keyword evidence="2" id="KW-0802">TPR repeat</keyword>
<evidence type="ECO:0000259" key="3">
    <source>
        <dbReference type="PROSITE" id="PS50110"/>
    </source>
</evidence>
<feature type="modified residue" description="4-aspartylphosphate" evidence="1">
    <location>
        <position position="81"/>
    </location>
</feature>
<dbReference type="InterPro" id="IPR019734">
    <property type="entry name" value="TPR_rpt"/>
</dbReference>
<accession>Q30YR5</accession>
<gene>
    <name evidence="4" type="ordered locus">Dde_2384</name>
</gene>
<evidence type="ECO:0000256" key="2">
    <source>
        <dbReference type="PROSITE-ProRule" id="PRU00339"/>
    </source>
</evidence>
<organism evidence="4 5">
    <name type="scientific">Oleidesulfovibrio alaskensis (strain ATCC BAA-1058 / DSM 17464 / G20)</name>
    <name type="common">Desulfovibrio alaskensis</name>
    <dbReference type="NCBI Taxonomy" id="207559"/>
    <lineage>
        <taxon>Bacteria</taxon>
        <taxon>Pseudomonadati</taxon>
        <taxon>Thermodesulfobacteriota</taxon>
        <taxon>Desulfovibrionia</taxon>
        <taxon>Desulfovibrionales</taxon>
        <taxon>Desulfovibrionaceae</taxon>
        <taxon>Oleidesulfovibrio</taxon>
    </lineage>
</organism>
<dbReference type="InterPro" id="IPR011990">
    <property type="entry name" value="TPR-like_helical_dom_sf"/>
</dbReference>
<name>Q30YR5_OLEA2</name>
<dbReference type="eggNOG" id="COG0784">
    <property type="taxonomic scope" value="Bacteria"/>
</dbReference>
<dbReference type="PROSITE" id="PS50110">
    <property type="entry name" value="RESPONSE_REGULATORY"/>
    <property type="match status" value="1"/>
</dbReference>
<reference evidence="4 5" key="1">
    <citation type="journal article" date="2011" name="J. Bacteriol.">
        <title>Complete genome sequence and updated annotation of Desulfovibrio alaskensis G20.</title>
        <authorList>
            <person name="Hauser L.J."/>
            <person name="Land M.L."/>
            <person name="Brown S.D."/>
            <person name="Larimer F."/>
            <person name="Keller K.L."/>
            <person name="Rapp-Giles B.J."/>
            <person name="Price M.N."/>
            <person name="Lin M."/>
            <person name="Bruce D.C."/>
            <person name="Detter J.C."/>
            <person name="Tapia R."/>
            <person name="Han C.S."/>
            <person name="Goodwin L.A."/>
            <person name="Cheng J.F."/>
            <person name="Pitluck S."/>
            <person name="Copeland A."/>
            <person name="Lucas S."/>
            <person name="Nolan M."/>
            <person name="Lapidus A.L."/>
            <person name="Palumbo A.V."/>
            <person name="Wall J.D."/>
        </authorList>
    </citation>
    <scope>NUCLEOTIDE SEQUENCE [LARGE SCALE GENOMIC DNA]</scope>
    <source>
        <strain evidence="5">ATCC BAA 1058 / DSM 17464 / G20</strain>
    </source>
</reference>